<dbReference type="CDD" id="cd00293">
    <property type="entry name" value="USP-like"/>
    <property type="match status" value="1"/>
</dbReference>
<dbReference type="AlphaFoldDB" id="A0A1C3ET09"/>
<evidence type="ECO:0000256" key="1">
    <source>
        <dbReference type="ARBA" id="ARBA00008791"/>
    </source>
</evidence>
<dbReference type="Gene3D" id="3.40.50.620">
    <property type="entry name" value="HUPs"/>
    <property type="match status" value="1"/>
</dbReference>
<dbReference type="STRING" id="1841610.A6X21_16155"/>
<sequence length="159" mass="17201">MIRLERILFPTDFSDFALPAQQYAAELANRLGSTLHLLNVVQDIEMISPDPASPFLLPTGQLPELMAATQENLNSLAQPLQDTGLQVVTAVRSGVPFLEILQYAEEQAIDLIVLGTHGRTGLAHVLLGSTAERITRKSPCPVLTVRPQALKAHAAQSEA</sequence>
<dbReference type="PANTHER" id="PTHR46268">
    <property type="entry name" value="STRESS RESPONSE PROTEIN NHAX"/>
    <property type="match status" value="1"/>
</dbReference>
<comment type="caution">
    <text evidence="3">The sequence shown here is derived from an EMBL/GenBank/DDBJ whole genome shotgun (WGS) entry which is preliminary data.</text>
</comment>
<dbReference type="PANTHER" id="PTHR46268:SF22">
    <property type="entry name" value="SENSOR PROTEIN KDPD-RELATED"/>
    <property type="match status" value="1"/>
</dbReference>
<feature type="domain" description="UspA" evidence="2">
    <location>
        <begin position="5"/>
        <end position="146"/>
    </location>
</feature>
<evidence type="ECO:0000313" key="4">
    <source>
        <dbReference type="Proteomes" id="UP000094828"/>
    </source>
</evidence>
<dbReference type="Proteomes" id="UP000094828">
    <property type="component" value="Unassembled WGS sequence"/>
</dbReference>
<keyword evidence="4" id="KW-1185">Reference proteome</keyword>
<dbReference type="InterPro" id="IPR006016">
    <property type="entry name" value="UspA"/>
</dbReference>
<dbReference type="InterPro" id="IPR006015">
    <property type="entry name" value="Universal_stress_UspA"/>
</dbReference>
<evidence type="ECO:0000259" key="2">
    <source>
        <dbReference type="Pfam" id="PF00582"/>
    </source>
</evidence>
<gene>
    <name evidence="3" type="ORF">A6X21_16155</name>
</gene>
<dbReference type="Pfam" id="PF00582">
    <property type="entry name" value="Usp"/>
    <property type="match status" value="1"/>
</dbReference>
<dbReference type="EMBL" id="LYDR01000027">
    <property type="protein sequence ID" value="ODA36392.1"/>
    <property type="molecule type" value="Genomic_DNA"/>
</dbReference>
<evidence type="ECO:0000313" key="3">
    <source>
        <dbReference type="EMBL" id="ODA36392.1"/>
    </source>
</evidence>
<dbReference type="InterPro" id="IPR014729">
    <property type="entry name" value="Rossmann-like_a/b/a_fold"/>
</dbReference>
<protein>
    <recommendedName>
        <fullName evidence="2">UspA domain-containing protein</fullName>
    </recommendedName>
</protein>
<dbReference type="PRINTS" id="PR01438">
    <property type="entry name" value="UNVRSLSTRESS"/>
</dbReference>
<comment type="similarity">
    <text evidence="1">Belongs to the universal stress protein A family.</text>
</comment>
<organism evidence="3 4">
    <name type="scientific">Planctopirus hydrillae</name>
    <dbReference type="NCBI Taxonomy" id="1841610"/>
    <lineage>
        <taxon>Bacteria</taxon>
        <taxon>Pseudomonadati</taxon>
        <taxon>Planctomycetota</taxon>
        <taxon>Planctomycetia</taxon>
        <taxon>Planctomycetales</taxon>
        <taxon>Planctomycetaceae</taxon>
        <taxon>Planctopirus</taxon>
    </lineage>
</organism>
<dbReference type="SUPFAM" id="SSF52402">
    <property type="entry name" value="Adenine nucleotide alpha hydrolases-like"/>
    <property type="match status" value="1"/>
</dbReference>
<proteinExistence type="inferred from homology"/>
<reference evidence="3 4" key="1">
    <citation type="submission" date="2016-05" db="EMBL/GenBank/DDBJ databases">
        <title>Genomic and physiological characterization of Planctopirus sp. isolated from fresh water lake.</title>
        <authorList>
            <person name="Subhash Y."/>
            <person name="Ramana C."/>
        </authorList>
    </citation>
    <scope>NUCLEOTIDE SEQUENCE [LARGE SCALE GENOMIC DNA]</scope>
    <source>
        <strain evidence="3 4">JC280</strain>
    </source>
</reference>
<name>A0A1C3ET09_9PLAN</name>
<accession>A0A1C3ET09</accession>